<feature type="domain" description="TTI1 N-terminal TPR" evidence="2">
    <location>
        <begin position="10"/>
        <end position="374"/>
    </location>
</feature>
<sequence>MSAETSENAFQKLKKICVPLMGNSLLTPDTIRSTSALLTDLVNTLRELPPSTLTPSLTSYVFFPLATILRRNALSAIPDQMLEKIFTILAILCEAWWWEMDEKTWEQIFMLCGAVIGGMDAKGKGKVRDDESKETAANCMWALLHERDANDDPSGSRSYKRAADAFIKFQSHARNAKFIPVLGQTIDSLLATALSSHLPLQRISLKILRVILQHYAPEDLVPTVLPGMVSTMTKVILGTKSTKGWTNGEIVAAALCVMQHAIVRSIGDDVCVRCGVVKGLSDLEDLTQLPSESTTQATPLSGPPYTTTRNPAWLHGTASQLHIALNSLTSLLTHPTPSALVALADFSEAVLSQTTLTLPQSRALLISFLLSLSCAAFTTVTDTAIGALRRLLDPSSSARHVFLGVIVQISRDTLSSLPLLMSSRADAKVEHAAGLIEAVCRIAISDNGGSAQSLSTIGAGVGKLLGPTGGIEKWGWRLLSVLEFTEAPVGETAASAAQLTLEADPTVPSWVSFPEVTFKHMPSRSVRWALENMFRSLGRVAGEDCLFAVEWFTAVGGNGRDSMAAAALWCACRLLEGAAHVSLDSRDFSSVSMTRNRRIERFSRGLARKIAEEWEEDRDEVVEDRGPQPPEAEDTDILVEHVKEIVPIRGTVNFTPLARAKPSRTKQPLLHGYFSLQLICVTAEILGARFAPLLLYALYPVLASLVSPSSFLSASALATLNHTAHSMSYASPANMLLANFDYALDAISRRLTRRWLDVDATKVLAVLVRLVGRDVVQKAGDVVEECFDRLDEFHGYSVLVDGLVEVLVEVVQIIKDDEGSRPARQVPQDSLENSQKDSDKLETFVEWYQRRKDENTEAREDIRDSSYPREAWSSTKQPDDEGSQRQDAPDPNEEPPSSPAQLLTKQIISRSLFFLTHGSPAIRAHILKLLEFSVPVLPESALLPSIHQAWPYILNRLNDLEPFVVTGVASLIETLATEVGEFMHQRIWDDIWPKFRTILVTLDSADSRNALARRGVGAVGTESAYTYSHRLYKSLLRTMTAAVKGVHTQDSALWEVLVSFRRFLHADAHEELQKWARELYSAASLKNKDAVWLVLNATEGRVAASVAFLREAKWDIGQNTSLILAV</sequence>
<dbReference type="InterPro" id="IPR016024">
    <property type="entry name" value="ARM-type_fold"/>
</dbReference>
<keyword evidence="5" id="KW-1185">Reference proteome</keyword>
<accession>A0A8E2DS01</accession>
<dbReference type="PANTHER" id="PTHR18460:SF3">
    <property type="entry name" value="TELO2-INTERACTING PROTEIN 1 HOMOLOG"/>
    <property type="match status" value="1"/>
</dbReference>
<dbReference type="Pfam" id="PF21547">
    <property type="entry name" value="TTI1"/>
    <property type="match status" value="1"/>
</dbReference>
<name>A0A8E2DS01_9APHY</name>
<dbReference type="InterPro" id="IPR057567">
    <property type="entry name" value="TPR_TTI1_C"/>
</dbReference>
<dbReference type="Pfam" id="PF24173">
    <property type="entry name" value="TPR_TTI1_N"/>
    <property type="match status" value="1"/>
</dbReference>
<dbReference type="Pfam" id="PF24181">
    <property type="entry name" value="TPR_TTI1_C"/>
    <property type="match status" value="1"/>
</dbReference>
<dbReference type="Gene3D" id="1.25.10.10">
    <property type="entry name" value="Leucine-rich Repeat Variant"/>
    <property type="match status" value="1"/>
</dbReference>
<feature type="compositionally biased region" description="Basic and acidic residues" evidence="1">
    <location>
        <begin position="855"/>
        <end position="867"/>
    </location>
</feature>
<proteinExistence type="predicted"/>
<evidence type="ECO:0000256" key="1">
    <source>
        <dbReference type="SAM" id="MobiDB-lite"/>
    </source>
</evidence>
<dbReference type="InterPro" id="IPR049362">
    <property type="entry name" value="TTI1_rpt"/>
</dbReference>
<evidence type="ECO:0000313" key="5">
    <source>
        <dbReference type="Proteomes" id="UP000250043"/>
    </source>
</evidence>
<feature type="region of interest" description="Disordered" evidence="1">
    <location>
        <begin position="855"/>
        <end position="900"/>
    </location>
</feature>
<gene>
    <name evidence="4" type="ORF">OBBRIDRAFT_747076</name>
</gene>
<protein>
    <recommendedName>
        <fullName evidence="6">TEL2-interacting protein 1</fullName>
    </recommendedName>
</protein>
<dbReference type="GO" id="GO:0005737">
    <property type="term" value="C:cytoplasm"/>
    <property type="evidence" value="ECO:0007669"/>
    <property type="project" value="TreeGrafter"/>
</dbReference>
<evidence type="ECO:0000259" key="2">
    <source>
        <dbReference type="Pfam" id="PF24173"/>
    </source>
</evidence>
<feature type="region of interest" description="Disordered" evidence="1">
    <location>
        <begin position="819"/>
        <end position="838"/>
    </location>
</feature>
<feature type="domain" description="TTI1 C-terminal TPR" evidence="3">
    <location>
        <begin position="806"/>
        <end position="1092"/>
    </location>
</feature>
<reference evidence="4 5" key="1">
    <citation type="submission" date="2016-07" db="EMBL/GenBank/DDBJ databases">
        <title>Draft genome of the white-rot fungus Obba rivulosa 3A-2.</title>
        <authorList>
            <consortium name="DOE Joint Genome Institute"/>
            <person name="Miettinen O."/>
            <person name="Riley R."/>
            <person name="Acob R."/>
            <person name="Barry K."/>
            <person name="Cullen D."/>
            <person name="De Vries R."/>
            <person name="Hainaut M."/>
            <person name="Hatakka A."/>
            <person name="Henrissat B."/>
            <person name="Hilden K."/>
            <person name="Kuo R."/>
            <person name="Labutti K."/>
            <person name="Lipzen A."/>
            <person name="Makela M.R."/>
            <person name="Sandor L."/>
            <person name="Spatafora J.W."/>
            <person name="Grigoriev I.V."/>
            <person name="Hibbett D.S."/>
        </authorList>
    </citation>
    <scope>NUCLEOTIDE SEQUENCE [LARGE SCALE GENOMIC DNA]</scope>
    <source>
        <strain evidence="4 5">3A-2</strain>
    </source>
</reference>
<evidence type="ECO:0000313" key="4">
    <source>
        <dbReference type="EMBL" id="OCH94749.1"/>
    </source>
</evidence>
<dbReference type="PANTHER" id="PTHR18460">
    <property type="entry name" value="TEL2 INTERACTING PROTEIN 1 TTI1 FAMILY MEMBER"/>
    <property type="match status" value="1"/>
</dbReference>
<evidence type="ECO:0008006" key="6">
    <source>
        <dbReference type="Google" id="ProtNLM"/>
    </source>
</evidence>
<feature type="compositionally biased region" description="Basic and acidic residues" evidence="1">
    <location>
        <begin position="877"/>
        <end position="888"/>
    </location>
</feature>
<dbReference type="EMBL" id="KV722341">
    <property type="protein sequence ID" value="OCH94749.1"/>
    <property type="molecule type" value="Genomic_DNA"/>
</dbReference>
<dbReference type="InterPro" id="IPR011989">
    <property type="entry name" value="ARM-like"/>
</dbReference>
<dbReference type="AlphaFoldDB" id="A0A8E2DS01"/>
<dbReference type="InterPro" id="IPR057566">
    <property type="entry name" value="TPR_TTI1_N"/>
</dbReference>
<dbReference type="OrthoDB" id="49511at2759"/>
<dbReference type="InterPro" id="IPR052587">
    <property type="entry name" value="TELO2-interacting_protein_1"/>
</dbReference>
<dbReference type="SUPFAM" id="SSF48371">
    <property type="entry name" value="ARM repeat"/>
    <property type="match status" value="1"/>
</dbReference>
<dbReference type="Proteomes" id="UP000250043">
    <property type="component" value="Unassembled WGS sequence"/>
</dbReference>
<evidence type="ECO:0000259" key="3">
    <source>
        <dbReference type="Pfam" id="PF24181"/>
    </source>
</evidence>
<organism evidence="4 5">
    <name type="scientific">Obba rivulosa</name>
    <dbReference type="NCBI Taxonomy" id="1052685"/>
    <lineage>
        <taxon>Eukaryota</taxon>
        <taxon>Fungi</taxon>
        <taxon>Dikarya</taxon>
        <taxon>Basidiomycota</taxon>
        <taxon>Agaricomycotina</taxon>
        <taxon>Agaricomycetes</taxon>
        <taxon>Polyporales</taxon>
        <taxon>Gelatoporiaceae</taxon>
        <taxon>Obba</taxon>
    </lineage>
</organism>